<name>A0A382SR81_9ZZZZ</name>
<dbReference type="EMBL" id="UINC01130575">
    <property type="protein sequence ID" value="SVD11717.1"/>
    <property type="molecule type" value="Genomic_DNA"/>
</dbReference>
<organism evidence="1">
    <name type="scientific">marine metagenome</name>
    <dbReference type="NCBI Taxonomy" id="408172"/>
    <lineage>
        <taxon>unclassified sequences</taxon>
        <taxon>metagenomes</taxon>
        <taxon>ecological metagenomes</taxon>
    </lineage>
</organism>
<accession>A0A382SR81</accession>
<proteinExistence type="predicted"/>
<dbReference type="AlphaFoldDB" id="A0A382SR81"/>
<sequence length="42" mass="4743">MRPRTSVSSVSVQSHISSNFFPPAFRLSSVKDCLENEDLFIN</sequence>
<evidence type="ECO:0000313" key="1">
    <source>
        <dbReference type="EMBL" id="SVD11717.1"/>
    </source>
</evidence>
<reference evidence="1" key="1">
    <citation type="submission" date="2018-05" db="EMBL/GenBank/DDBJ databases">
        <authorList>
            <person name="Lanie J.A."/>
            <person name="Ng W.-L."/>
            <person name="Kazmierczak K.M."/>
            <person name="Andrzejewski T.M."/>
            <person name="Davidsen T.M."/>
            <person name="Wayne K.J."/>
            <person name="Tettelin H."/>
            <person name="Glass J.I."/>
            <person name="Rusch D."/>
            <person name="Podicherti R."/>
            <person name="Tsui H.-C.T."/>
            <person name="Winkler M.E."/>
        </authorList>
    </citation>
    <scope>NUCLEOTIDE SEQUENCE</scope>
</reference>
<gene>
    <name evidence="1" type="ORF">METZ01_LOCUS364571</name>
</gene>
<protein>
    <submittedName>
        <fullName evidence="1">Uncharacterized protein</fullName>
    </submittedName>
</protein>